<organism evidence="1 2">
    <name type="scientific">Russula earlei</name>
    <dbReference type="NCBI Taxonomy" id="71964"/>
    <lineage>
        <taxon>Eukaryota</taxon>
        <taxon>Fungi</taxon>
        <taxon>Dikarya</taxon>
        <taxon>Basidiomycota</taxon>
        <taxon>Agaricomycotina</taxon>
        <taxon>Agaricomycetes</taxon>
        <taxon>Russulales</taxon>
        <taxon>Russulaceae</taxon>
        <taxon>Russula</taxon>
    </lineage>
</organism>
<evidence type="ECO:0000313" key="2">
    <source>
        <dbReference type="Proteomes" id="UP001207468"/>
    </source>
</evidence>
<accession>A0ACC0UF07</accession>
<sequence length="201" mass="21864">MGLLRSLPLTGVLATIGSSCIAGLAFCFTSAAGVVLTDPCGCNSSIATRIGFAMIFALDSMLAWLMKTPLVIQLIEKWTYDYIKMDCEVGKCHGVLAVHRLCLALALFYVILGVSAFGSRDTCDKRAAIRSGWWGPKGLLWLVSVITSFFIPNHFFIFWGNYGAAVFVLLGLVLAVVYLMYVSMTKYFAGVSGKQSCKGER</sequence>
<evidence type="ECO:0000313" key="1">
    <source>
        <dbReference type="EMBL" id="KAI9509836.1"/>
    </source>
</evidence>
<comment type="caution">
    <text evidence="1">The sequence shown here is derived from an EMBL/GenBank/DDBJ whole genome shotgun (WGS) entry which is preliminary data.</text>
</comment>
<dbReference type="EMBL" id="JAGFNK010000055">
    <property type="protein sequence ID" value="KAI9509836.1"/>
    <property type="molecule type" value="Genomic_DNA"/>
</dbReference>
<reference evidence="1" key="1">
    <citation type="submission" date="2021-03" db="EMBL/GenBank/DDBJ databases">
        <title>Evolutionary priming and transition to the ectomycorrhizal habit in an iconic lineage of mushroom-forming fungi: is preadaptation a requirement?</title>
        <authorList>
            <consortium name="DOE Joint Genome Institute"/>
            <person name="Looney B.P."/>
            <person name="Miyauchi S."/>
            <person name="Morin E."/>
            <person name="Drula E."/>
            <person name="Courty P.E."/>
            <person name="Chicoki N."/>
            <person name="Fauchery L."/>
            <person name="Kohler A."/>
            <person name="Kuo A."/>
            <person name="LaButti K."/>
            <person name="Pangilinan J."/>
            <person name="Lipzen A."/>
            <person name="Riley R."/>
            <person name="Andreopoulos W."/>
            <person name="He G."/>
            <person name="Johnson J."/>
            <person name="Barry K.W."/>
            <person name="Grigoriev I.V."/>
            <person name="Nagy L."/>
            <person name="Hibbett D."/>
            <person name="Henrissat B."/>
            <person name="Matheny P.B."/>
            <person name="Labbe J."/>
            <person name="Martin A.F."/>
        </authorList>
    </citation>
    <scope>NUCLEOTIDE SEQUENCE</scope>
    <source>
        <strain evidence="1">BPL698</strain>
    </source>
</reference>
<gene>
    <name evidence="1" type="ORF">F5148DRAFT_695693</name>
</gene>
<dbReference type="Proteomes" id="UP001207468">
    <property type="component" value="Unassembled WGS sequence"/>
</dbReference>
<protein>
    <submittedName>
        <fullName evidence="1">Serine incorporator-domain-containing protein</fullName>
    </submittedName>
</protein>
<name>A0ACC0UF07_9AGAM</name>
<keyword evidence="2" id="KW-1185">Reference proteome</keyword>
<proteinExistence type="predicted"/>